<evidence type="ECO:0000313" key="2">
    <source>
        <dbReference type="EMBL" id="APU15707.1"/>
    </source>
</evidence>
<dbReference type="Proteomes" id="UP000185511">
    <property type="component" value="Chromosome"/>
</dbReference>
<dbReference type="EMBL" id="CP016076">
    <property type="protein sequence ID" value="APU15707.1"/>
    <property type="molecule type" value="Genomic_DNA"/>
</dbReference>
<accession>A0AAC9LFA4</accession>
<keyword evidence="1" id="KW-0812">Transmembrane</keyword>
<evidence type="ECO:0000256" key="1">
    <source>
        <dbReference type="SAM" id="Phobius"/>
    </source>
</evidence>
<feature type="transmembrane region" description="Helical" evidence="1">
    <location>
        <begin position="7"/>
        <end position="23"/>
    </location>
</feature>
<keyword evidence="1" id="KW-0472">Membrane</keyword>
<gene>
    <name evidence="2" type="ORF">UA74_18395</name>
</gene>
<dbReference type="RefSeq" id="WP_075741385.1">
    <property type="nucleotide sequence ID" value="NZ_CP016076.1"/>
</dbReference>
<reference evidence="3" key="1">
    <citation type="submission" date="2016-06" db="EMBL/GenBank/DDBJ databases">
        <title>Complete genome sequence of Actinoalloteichus fjordicus DSM 46855 (=ADI127-17), type strain of the new species Actinoalloteichus fjordicus.</title>
        <authorList>
            <person name="Ruckert C."/>
            <person name="Nouioui I."/>
            <person name="Willmese J."/>
            <person name="van Wezel G."/>
            <person name="Klenk H.-P."/>
            <person name="Kalinowski J."/>
            <person name="Zotchev S.B."/>
        </authorList>
    </citation>
    <scope>NUCLEOTIDE SEQUENCE [LARGE SCALE GENOMIC DNA]</scope>
    <source>
        <strain evidence="3">ADI127-7</strain>
    </source>
</reference>
<keyword evidence="1" id="KW-1133">Transmembrane helix</keyword>
<proteinExistence type="predicted"/>
<dbReference type="AlphaFoldDB" id="A0AAC9LFA4"/>
<organism evidence="2 3">
    <name type="scientific">Actinoalloteichus fjordicus</name>
    <dbReference type="NCBI Taxonomy" id="1612552"/>
    <lineage>
        <taxon>Bacteria</taxon>
        <taxon>Bacillati</taxon>
        <taxon>Actinomycetota</taxon>
        <taxon>Actinomycetes</taxon>
        <taxon>Pseudonocardiales</taxon>
        <taxon>Pseudonocardiaceae</taxon>
        <taxon>Actinoalloteichus</taxon>
    </lineage>
</organism>
<feature type="transmembrane region" description="Helical" evidence="1">
    <location>
        <begin position="43"/>
        <end position="66"/>
    </location>
</feature>
<evidence type="ECO:0000313" key="3">
    <source>
        <dbReference type="Proteomes" id="UP000185511"/>
    </source>
</evidence>
<dbReference type="KEGG" id="acad:UA74_18395"/>
<protein>
    <submittedName>
        <fullName evidence="2">Uncharacterized protein</fullName>
    </submittedName>
</protein>
<name>A0AAC9LFA4_9PSEU</name>
<keyword evidence="3" id="KW-1185">Reference proteome</keyword>
<sequence>MSRILRVIALLFLAGSVGYYLWYGLTDQAGSEYGLSWVGPQMIAPIIAVSLVPMVFAFTAASVLSAMSGKNSAAFRDGAIGVGTVTSVTPTGMQLNDQPEVRIELTVESADGRMFASEARMVVAVTELGLVRPGVLLPVRYLPGRTDRVEIDRSGDAASAQEVMNQVMIRKGLTTPARLDIVRRGVSARAVVQSIVAHGEVRDGNPRMIIGVTVTRPDGTTFSTEADRFLMPGVVAQLKIGKVLGVHYLPHDEKEIVLSTPANA</sequence>